<accession>A0A822MZ22</accession>
<dbReference type="Pfam" id="PF13505">
    <property type="entry name" value="OMP_b-brl"/>
    <property type="match status" value="1"/>
</dbReference>
<reference evidence="5" key="1">
    <citation type="submission" date="2014-06" db="EMBL/GenBank/DDBJ databases">
        <authorList>
            <person name="Le Roux Frederique"/>
        </authorList>
    </citation>
    <scope>NUCLEOTIDE SEQUENCE [LARGE SCALE GENOMIC DNA]</scope>
    <source>
        <strain evidence="5">J5-5</strain>
    </source>
</reference>
<dbReference type="SUPFAM" id="SSF56925">
    <property type="entry name" value="OMPA-like"/>
    <property type="match status" value="1"/>
</dbReference>
<dbReference type="AlphaFoldDB" id="A0A822MZ22"/>
<organism evidence="4 5">
    <name type="scientific">Vibrio crassostreae</name>
    <dbReference type="NCBI Taxonomy" id="246167"/>
    <lineage>
        <taxon>Bacteria</taxon>
        <taxon>Pseudomonadati</taxon>
        <taxon>Pseudomonadota</taxon>
        <taxon>Gammaproteobacteria</taxon>
        <taxon>Vibrionales</taxon>
        <taxon>Vibrionaceae</taxon>
        <taxon>Vibrio</taxon>
    </lineage>
</organism>
<feature type="domain" description="Outer membrane protein beta-barrel" evidence="3">
    <location>
        <begin position="8"/>
        <end position="198"/>
    </location>
</feature>
<evidence type="ECO:0000313" key="4">
    <source>
        <dbReference type="EMBL" id="CDT31302.1"/>
    </source>
</evidence>
<evidence type="ECO:0000256" key="2">
    <source>
        <dbReference type="SAM" id="SignalP"/>
    </source>
</evidence>
<protein>
    <recommendedName>
        <fullName evidence="3">Outer membrane protein beta-barrel domain-containing protein</fullName>
    </recommendedName>
</protein>
<sequence>MNNKFILSIAMMSAVAANNVMAADSGFYLGGAIGTTGIDDGGLYNDSLVPITVDADDETFKIIAGYQFNRIVALEAQYTNYGDVVAKNALNQSTYTWSPTAFSISANLGYTFENGIRPFGIIGLSTIDLDQSLPALDDDSGEGIRYGFGAEYTPKQAKNVSFRLGYEADAFVIESDSNFENDKDLVIDSFYLGAMYNF</sequence>
<dbReference type="RefSeq" id="WP_055319456.1">
    <property type="nucleotide sequence ID" value="NZ_CAWQCV010000073.1"/>
</dbReference>
<gene>
    <name evidence="4" type="ORF">VCR5J5_240202</name>
</gene>
<dbReference type="InterPro" id="IPR027385">
    <property type="entry name" value="Beta-barrel_OMP"/>
</dbReference>
<name>A0A822MZ22_9VIBR</name>
<feature type="chain" id="PRO_5041183202" description="Outer membrane protein beta-barrel domain-containing protein" evidence="2">
    <location>
        <begin position="23"/>
        <end position="198"/>
    </location>
</feature>
<dbReference type="Proteomes" id="UP000049495">
    <property type="component" value="Unassembled WGS sequence"/>
</dbReference>
<dbReference type="InterPro" id="IPR011250">
    <property type="entry name" value="OMP/PagP_B-barrel"/>
</dbReference>
<keyword evidence="1 2" id="KW-0732">Signal</keyword>
<evidence type="ECO:0000259" key="3">
    <source>
        <dbReference type="Pfam" id="PF13505"/>
    </source>
</evidence>
<feature type="signal peptide" evidence="2">
    <location>
        <begin position="1"/>
        <end position="22"/>
    </location>
</feature>
<dbReference type="Gene3D" id="2.40.160.20">
    <property type="match status" value="1"/>
</dbReference>
<proteinExistence type="predicted"/>
<dbReference type="EMBL" id="CCJV01000083">
    <property type="protein sequence ID" value="CDT31302.1"/>
    <property type="molecule type" value="Genomic_DNA"/>
</dbReference>
<evidence type="ECO:0000313" key="5">
    <source>
        <dbReference type="Proteomes" id="UP000049495"/>
    </source>
</evidence>
<evidence type="ECO:0000256" key="1">
    <source>
        <dbReference type="ARBA" id="ARBA00022729"/>
    </source>
</evidence>
<comment type="caution">
    <text evidence="4">The sequence shown here is derived from an EMBL/GenBank/DDBJ whole genome shotgun (WGS) entry which is preliminary data.</text>
</comment>